<name>A0ABD0YAE4_9HEMI</name>
<gene>
    <name evidence="2" type="ORF">AAG570_007199</name>
</gene>
<dbReference type="EMBL" id="JBFDAA010000020">
    <property type="protein sequence ID" value="KAL1115168.1"/>
    <property type="molecule type" value="Genomic_DNA"/>
</dbReference>
<evidence type="ECO:0000313" key="3">
    <source>
        <dbReference type="Proteomes" id="UP001558652"/>
    </source>
</evidence>
<feature type="region of interest" description="Disordered" evidence="1">
    <location>
        <begin position="1"/>
        <end position="87"/>
    </location>
</feature>
<evidence type="ECO:0000256" key="1">
    <source>
        <dbReference type="SAM" id="MobiDB-lite"/>
    </source>
</evidence>
<feature type="compositionally biased region" description="Polar residues" evidence="1">
    <location>
        <begin position="170"/>
        <end position="179"/>
    </location>
</feature>
<proteinExistence type="predicted"/>
<feature type="region of interest" description="Disordered" evidence="1">
    <location>
        <begin position="160"/>
        <end position="179"/>
    </location>
</feature>
<comment type="caution">
    <text evidence="2">The sequence shown here is derived from an EMBL/GenBank/DDBJ whole genome shotgun (WGS) entry which is preliminary data.</text>
</comment>
<dbReference type="Proteomes" id="UP001558652">
    <property type="component" value="Unassembled WGS sequence"/>
</dbReference>
<keyword evidence="3" id="KW-1185">Reference proteome</keyword>
<reference evidence="2 3" key="1">
    <citation type="submission" date="2024-07" db="EMBL/GenBank/DDBJ databases">
        <title>Chromosome-level genome assembly of the water stick insect Ranatra chinensis (Heteroptera: Nepidae).</title>
        <authorList>
            <person name="Liu X."/>
        </authorList>
    </citation>
    <scope>NUCLEOTIDE SEQUENCE [LARGE SCALE GENOMIC DNA]</scope>
    <source>
        <strain evidence="2">Cailab_2021Rc</strain>
        <tissue evidence="2">Muscle</tissue>
    </source>
</reference>
<evidence type="ECO:0000313" key="2">
    <source>
        <dbReference type="EMBL" id="KAL1115168.1"/>
    </source>
</evidence>
<organism evidence="2 3">
    <name type="scientific">Ranatra chinensis</name>
    <dbReference type="NCBI Taxonomy" id="642074"/>
    <lineage>
        <taxon>Eukaryota</taxon>
        <taxon>Metazoa</taxon>
        <taxon>Ecdysozoa</taxon>
        <taxon>Arthropoda</taxon>
        <taxon>Hexapoda</taxon>
        <taxon>Insecta</taxon>
        <taxon>Pterygota</taxon>
        <taxon>Neoptera</taxon>
        <taxon>Paraneoptera</taxon>
        <taxon>Hemiptera</taxon>
        <taxon>Heteroptera</taxon>
        <taxon>Panheteroptera</taxon>
        <taxon>Nepomorpha</taxon>
        <taxon>Nepidae</taxon>
        <taxon>Ranatrinae</taxon>
        <taxon>Ranatra</taxon>
    </lineage>
</organism>
<feature type="compositionally biased region" description="Basic and acidic residues" evidence="1">
    <location>
        <begin position="1"/>
        <end position="12"/>
    </location>
</feature>
<protein>
    <submittedName>
        <fullName evidence="2">Uncharacterized protein</fullName>
    </submittedName>
</protein>
<sequence length="179" mass="20438">MFYENEKQETTENGRFCTSYQPDDLRPVAARAPQEPAQQDDHIYSNVAEDEDKRHVSEDDRSDEDDWCGTERSVVSVGPPQSSASSYRTKISINDRGSEISWDIVNRVFSESGYSYNQELRRDAEAQWNKKPFYKTRLHVGAQLAPYASVRDRVEEGVYAEIGDSERYTSDSNTTSSLS</sequence>
<accession>A0ABD0YAE4</accession>
<dbReference type="AlphaFoldDB" id="A0ABD0YAE4"/>